<organism evidence="1 2">
    <name type="scientific">Streptomyces fructofermentans</name>
    <dbReference type="NCBI Taxonomy" id="152141"/>
    <lineage>
        <taxon>Bacteria</taxon>
        <taxon>Bacillati</taxon>
        <taxon>Actinomycetota</taxon>
        <taxon>Actinomycetes</taxon>
        <taxon>Kitasatosporales</taxon>
        <taxon>Streptomycetaceae</taxon>
        <taxon>Streptomyces</taxon>
    </lineage>
</organism>
<name>A0A918NU47_9ACTN</name>
<proteinExistence type="predicted"/>
<sequence length="39" mass="4233">MVVNGEPPLRQGPRGLEVCLRLLLGGTLREPEATLRAYG</sequence>
<comment type="caution">
    <text evidence="1">The sequence shown here is derived from an EMBL/GenBank/DDBJ whole genome shotgun (WGS) entry which is preliminary data.</text>
</comment>
<evidence type="ECO:0000313" key="2">
    <source>
        <dbReference type="Proteomes" id="UP000645555"/>
    </source>
</evidence>
<evidence type="ECO:0000313" key="1">
    <source>
        <dbReference type="EMBL" id="GGX94829.1"/>
    </source>
</evidence>
<reference evidence="1" key="1">
    <citation type="journal article" date="2014" name="Int. J. Syst. Evol. Microbiol.">
        <title>Complete genome sequence of Corynebacterium casei LMG S-19264T (=DSM 44701T), isolated from a smear-ripened cheese.</title>
        <authorList>
            <consortium name="US DOE Joint Genome Institute (JGI-PGF)"/>
            <person name="Walter F."/>
            <person name="Albersmeier A."/>
            <person name="Kalinowski J."/>
            <person name="Ruckert C."/>
        </authorList>
    </citation>
    <scope>NUCLEOTIDE SEQUENCE</scope>
    <source>
        <strain evidence="1">JCM 4956</strain>
    </source>
</reference>
<gene>
    <name evidence="1" type="ORF">GCM10010515_71890</name>
</gene>
<dbReference type="Proteomes" id="UP000645555">
    <property type="component" value="Unassembled WGS sequence"/>
</dbReference>
<accession>A0A918NU47</accession>
<keyword evidence="2" id="KW-1185">Reference proteome</keyword>
<dbReference type="AlphaFoldDB" id="A0A918NU47"/>
<dbReference type="EMBL" id="BMWD01000042">
    <property type="protein sequence ID" value="GGX94829.1"/>
    <property type="molecule type" value="Genomic_DNA"/>
</dbReference>
<protein>
    <submittedName>
        <fullName evidence="1">Uncharacterized protein</fullName>
    </submittedName>
</protein>
<reference evidence="1" key="2">
    <citation type="submission" date="2020-09" db="EMBL/GenBank/DDBJ databases">
        <authorList>
            <person name="Sun Q."/>
            <person name="Ohkuma M."/>
        </authorList>
    </citation>
    <scope>NUCLEOTIDE SEQUENCE</scope>
    <source>
        <strain evidence="1">JCM 4956</strain>
    </source>
</reference>